<dbReference type="PANTHER" id="PTHR22814:SF320">
    <property type="entry name" value="OS01G0309800 PROTEIN"/>
    <property type="match status" value="1"/>
</dbReference>
<reference evidence="4" key="2">
    <citation type="submission" date="2021-12" db="EMBL/GenBank/DDBJ databases">
        <title>Resequencing data analysis of finger millet.</title>
        <authorList>
            <person name="Hatakeyama M."/>
            <person name="Aluri S."/>
            <person name="Balachadran M.T."/>
            <person name="Sivarajan S.R."/>
            <person name="Poveda L."/>
            <person name="Shimizu-Inatsugi R."/>
            <person name="Schlapbach R."/>
            <person name="Sreeman S.M."/>
            <person name="Shimizu K.K."/>
        </authorList>
    </citation>
    <scope>NUCLEOTIDE SEQUENCE</scope>
</reference>
<evidence type="ECO:0000313" key="5">
    <source>
        <dbReference type="Proteomes" id="UP001054889"/>
    </source>
</evidence>
<name>A0AAV5FAX2_ELECO</name>
<evidence type="ECO:0000256" key="2">
    <source>
        <dbReference type="SAM" id="MobiDB-lite"/>
    </source>
</evidence>
<feature type="compositionally biased region" description="Pro residues" evidence="2">
    <location>
        <begin position="153"/>
        <end position="179"/>
    </location>
</feature>
<protein>
    <recommendedName>
        <fullName evidence="3">HMA domain-containing protein</fullName>
    </recommendedName>
</protein>
<organism evidence="4 5">
    <name type="scientific">Eleusine coracana subsp. coracana</name>
    <dbReference type="NCBI Taxonomy" id="191504"/>
    <lineage>
        <taxon>Eukaryota</taxon>
        <taxon>Viridiplantae</taxon>
        <taxon>Streptophyta</taxon>
        <taxon>Embryophyta</taxon>
        <taxon>Tracheophyta</taxon>
        <taxon>Spermatophyta</taxon>
        <taxon>Magnoliopsida</taxon>
        <taxon>Liliopsida</taxon>
        <taxon>Poales</taxon>
        <taxon>Poaceae</taxon>
        <taxon>PACMAD clade</taxon>
        <taxon>Chloridoideae</taxon>
        <taxon>Cynodonteae</taxon>
        <taxon>Eleusininae</taxon>
        <taxon>Eleusine</taxon>
    </lineage>
</organism>
<keyword evidence="5" id="KW-1185">Reference proteome</keyword>
<feature type="region of interest" description="Disordered" evidence="2">
    <location>
        <begin position="140"/>
        <end position="202"/>
    </location>
</feature>
<comment type="caution">
    <text evidence="4">The sequence shown here is derived from an EMBL/GenBank/DDBJ whole genome shotgun (WGS) entry which is preliminary data.</text>
</comment>
<dbReference type="PROSITE" id="PS50846">
    <property type="entry name" value="HMA_2"/>
    <property type="match status" value="1"/>
</dbReference>
<feature type="compositionally biased region" description="Basic and acidic residues" evidence="2">
    <location>
        <begin position="186"/>
        <end position="202"/>
    </location>
</feature>
<accession>A0AAV5FAX2</accession>
<evidence type="ECO:0000259" key="3">
    <source>
        <dbReference type="PROSITE" id="PS50846"/>
    </source>
</evidence>
<feature type="region of interest" description="Disordered" evidence="2">
    <location>
        <begin position="1"/>
        <end position="45"/>
    </location>
</feature>
<dbReference type="Pfam" id="PF00403">
    <property type="entry name" value="HMA"/>
    <property type="match status" value="1"/>
</dbReference>
<feature type="compositionally biased region" description="Low complexity" evidence="2">
    <location>
        <begin position="20"/>
        <end position="31"/>
    </location>
</feature>
<dbReference type="Gene3D" id="3.30.70.100">
    <property type="match status" value="1"/>
</dbReference>
<gene>
    <name evidence="4" type="primary">gb20514</name>
    <name evidence="4" type="ORF">PR202_gb20514</name>
</gene>
<dbReference type="CDD" id="cd00371">
    <property type="entry name" value="HMA"/>
    <property type="match status" value="1"/>
</dbReference>
<dbReference type="Proteomes" id="UP001054889">
    <property type="component" value="Unassembled WGS sequence"/>
</dbReference>
<dbReference type="InterPro" id="IPR006121">
    <property type="entry name" value="HMA_dom"/>
</dbReference>
<dbReference type="GO" id="GO:0046872">
    <property type="term" value="F:metal ion binding"/>
    <property type="evidence" value="ECO:0007669"/>
    <property type="project" value="UniProtKB-KW"/>
</dbReference>
<evidence type="ECO:0000256" key="1">
    <source>
        <dbReference type="ARBA" id="ARBA00022723"/>
    </source>
</evidence>
<dbReference type="PANTHER" id="PTHR22814">
    <property type="entry name" value="COPPER TRANSPORT PROTEIN ATOX1-RELATED"/>
    <property type="match status" value="1"/>
</dbReference>
<dbReference type="AlphaFoldDB" id="A0AAV5FAX2"/>
<dbReference type="SUPFAM" id="SSF55008">
    <property type="entry name" value="HMA, heavy metal-associated domain"/>
    <property type="match status" value="1"/>
</dbReference>
<evidence type="ECO:0000313" key="4">
    <source>
        <dbReference type="EMBL" id="GJN32043.1"/>
    </source>
</evidence>
<sequence length="312" mass="34064">MVTGLISEGGVSGHRHRTAAARGSSRWRSGRNPSEEGIWPPHPHATAVDLPGPVRLTFFAQPRPGLGSVAARYFLMTPRITELHVRLDCNGCEHKIRKTLSAIDGVSEVYMDQANHKIKVVGIADPKRIVKAIRKTKRVPTICSHTDPAADAQPPPPPAEGEAPPPTDPPADAPPPAEAPPVEATPENKEAPPAEPTPENKEAPLATEATVIHTVHVNPYGHDDHLFQEHWANHPINMYGLRYDAAPYHVTHNSYSHHRASPYFAEYGYGSFPVQEGRYYSHDCYLAARGKGDSSQITSMFSDENPNACSIS</sequence>
<reference evidence="4" key="1">
    <citation type="journal article" date="2018" name="DNA Res.">
        <title>Multiple hybrid de novo genome assembly of finger millet, an orphan allotetraploid crop.</title>
        <authorList>
            <person name="Hatakeyama M."/>
            <person name="Aluri S."/>
            <person name="Balachadran M.T."/>
            <person name="Sivarajan S.R."/>
            <person name="Patrignani A."/>
            <person name="Gruter S."/>
            <person name="Poveda L."/>
            <person name="Shimizu-Inatsugi R."/>
            <person name="Baeten J."/>
            <person name="Francoijs K.J."/>
            <person name="Nataraja K.N."/>
            <person name="Reddy Y.A.N."/>
            <person name="Phadnis S."/>
            <person name="Ravikumar R.L."/>
            <person name="Schlapbach R."/>
            <person name="Sreeman S.M."/>
            <person name="Shimizu K.K."/>
        </authorList>
    </citation>
    <scope>NUCLEOTIDE SEQUENCE</scope>
</reference>
<proteinExistence type="predicted"/>
<dbReference type="EMBL" id="BQKI01000083">
    <property type="protein sequence ID" value="GJN32043.1"/>
    <property type="molecule type" value="Genomic_DNA"/>
</dbReference>
<keyword evidence="1" id="KW-0479">Metal-binding</keyword>
<feature type="domain" description="HMA" evidence="3">
    <location>
        <begin position="78"/>
        <end position="141"/>
    </location>
</feature>
<dbReference type="InterPro" id="IPR036163">
    <property type="entry name" value="HMA_dom_sf"/>
</dbReference>